<feature type="binding site" evidence="11">
    <location>
        <begin position="20"/>
        <end position="21"/>
    </location>
    <ligand>
        <name>NAD(+)</name>
        <dbReference type="ChEBI" id="CHEBI:57540"/>
    </ligand>
</feature>
<dbReference type="Proteomes" id="UP000236655">
    <property type="component" value="Chromosome"/>
</dbReference>
<evidence type="ECO:0000256" key="3">
    <source>
        <dbReference type="ARBA" id="ARBA00022516"/>
    </source>
</evidence>
<reference evidence="13" key="1">
    <citation type="submission" date="2017-11" db="EMBL/GenBank/DDBJ databases">
        <authorList>
            <person name="Chan K.G."/>
            <person name="Lee L.S."/>
        </authorList>
    </citation>
    <scope>NUCLEOTIDE SEQUENCE [LARGE SCALE GENOMIC DNA]</scope>
    <source>
        <strain evidence="13">DSM 100970</strain>
    </source>
</reference>
<dbReference type="EC" id="1.3.1.9" evidence="8"/>
<sequence>MIVDLNGKKGLVIGIANKDSIAYGCAKKFREAGAGLAVTYLNEKAKPFVEPLANELAAELFMPCNVMVAEDLEKVFSQIEQEFGKLDFLLHSIAFAPKEDLHSEVYKSSKDGFMSAMDVSCYSMIEMTRLALPLMKDGGSILTMSYYGSEKVIRDYNLMGIAKAALESTVRYLAAELGQFGVRVNAISPGPIMTRAASGIKGFDQLISNTLQVAPLRDPVSIDGVGNLAAFLAADSGREITGQVVLIDGGYSIIG</sequence>
<keyword evidence="5 8" id="KW-0560">Oxidoreductase</keyword>
<dbReference type="SUPFAM" id="SSF51735">
    <property type="entry name" value="NAD(P)-binding Rossmann-fold domains"/>
    <property type="match status" value="1"/>
</dbReference>
<feature type="binding site" evidence="11">
    <location>
        <begin position="192"/>
        <end position="196"/>
    </location>
    <ligand>
        <name>NAD(+)</name>
        <dbReference type="ChEBI" id="CHEBI:57540"/>
    </ligand>
</feature>
<organism evidence="12 13">
    <name type="scientific">Aquella oligotrophica</name>
    <dbReference type="NCBI Taxonomy" id="2067065"/>
    <lineage>
        <taxon>Bacteria</taxon>
        <taxon>Pseudomonadati</taxon>
        <taxon>Pseudomonadota</taxon>
        <taxon>Betaproteobacteria</taxon>
        <taxon>Neisseriales</taxon>
        <taxon>Neisseriaceae</taxon>
        <taxon>Aquella</taxon>
    </lineage>
</organism>
<evidence type="ECO:0000256" key="10">
    <source>
        <dbReference type="PIRSR" id="PIRSR000094-2"/>
    </source>
</evidence>
<dbReference type="InterPro" id="IPR014358">
    <property type="entry name" value="Enoyl-ACP_Rdtase_NADH"/>
</dbReference>
<dbReference type="PIRSF" id="PIRSF000094">
    <property type="entry name" value="Enoyl-ACP_rdct"/>
    <property type="match status" value="1"/>
</dbReference>
<name>A0A2I7N582_9NEIS</name>
<proteinExistence type="inferred from homology"/>
<dbReference type="AlphaFoldDB" id="A0A2I7N582"/>
<dbReference type="EMBL" id="CP024847">
    <property type="protein sequence ID" value="AUR51626.1"/>
    <property type="molecule type" value="Genomic_DNA"/>
</dbReference>
<keyword evidence="3 8" id="KW-0444">Lipid biosynthesis</keyword>
<feature type="binding site" evidence="11">
    <location>
        <position position="163"/>
    </location>
    <ligand>
        <name>NAD(+)</name>
        <dbReference type="ChEBI" id="CHEBI:57540"/>
    </ligand>
</feature>
<dbReference type="InterPro" id="IPR036291">
    <property type="entry name" value="NAD(P)-bd_dom_sf"/>
</dbReference>
<dbReference type="PRINTS" id="PR00081">
    <property type="entry name" value="GDHRDH"/>
</dbReference>
<dbReference type="PANTHER" id="PTHR43159">
    <property type="entry name" value="ENOYL-[ACYL-CARRIER-PROTEIN] REDUCTASE"/>
    <property type="match status" value="1"/>
</dbReference>
<dbReference type="Pfam" id="PF13561">
    <property type="entry name" value="adh_short_C2"/>
    <property type="match status" value="1"/>
</dbReference>
<dbReference type="RefSeq" id="WP_102950925.1">
    <property type="nucleotide sequence ID" value="NZ_CP024847.1"/>
</dbReference>
<evidence type="ECO:0000256" key="1">
    <source>
        <dbReference type="ARBA" id="ARBA00005194"/>
    </source>
</evidence>
<comment type="catalytic activity">
    <reaction evidence="8">
        <text>a 2,3-saturated acyl-[ACP] + NAD(+) = a (2E)-enoyl-[ACP] + NADH + H(+)</text>
        <dbReference type="Rhea" id="RHEA:10240"/>
        <dbReference type="Rhea" id="RHEA-COMP:9925"/>
        <dbReference type="Rhea" id="RHEA-COMP:9926"/>
        <dbReference type="ChEBI" id="CHEBI:15378"/>
        <dbReference type="ChEBI" id="CHEBI:57540"/>
        <dbReference type="ChEBI" id="CHEBI:57945"/>
        <dbReference type="ChEBI" id="CHEBI:78784"/>
        <dbReference type="ChEBI" id="CHEBI:78785"/>
        <dbReference type="EC" id="1.3.1.9"/>
    </reaction>
</comment>
<feature type="active site" description="Proton acceptor" evidence="9">
    <location>
        <position position="156"/>
    </location>
</feature>
<evidence type="ECO:0000256" key="6">
    <source>
        <dbReference type="ARBA" id="ARBA00023098"/>
    </source>
</evidence>
<dbReference type="Gene3D" id="1.10.8.400">
    <property type="entry name" value="Enoyl acyl carrier protein reductase"/>
    <property type="match status" value="1"/>
</dbReference>
<keyword evidence="8 11" id="KW-0520">NAD</keyword>
<evidence type="ECO:0000256" key="9">
    <source>
        <dbReference type="PIRSR" id="PIRSR000094-1"/>
    </source>
</evidence>
<dbReference type="InterPro" id="IPR002347">
    <property type="entry name" value="SDR_fam"/>
</dbReference>
<evidence type="ECO:0000256" key="11">
    <source>
        <dbReference type="PIRSR" id="PIRSR000094-3"/>
    </source>
</evidence>
<keyword evidence="7 8" id="KW-0275">Fatty acid biosynthesis</keyword>
<feature type="binding site" evidence="10">
    <location>
        <position position="96"/>
    </location>
    <ligand>
        <name>substrate</name>
    </ligand>
</feature>
<dbReference type="OrthoDB" id="9803628at2"/>
<accession>A0A2I7N582</accession>
<evidence type="ECO:0000313" key="12">
    <source>
        <dbReference type="EMBL" id="AUR51626.1"/>
    </source>
</evidence>
<evidence type="ECO:0000256" key="7">
    <source>
        <dbReference type="ARBA" id="ARBA00023160"/>
    </source>
</evidence>
<evidence type="ECO:0000256" key="5">
    <source>
        <dbReference type="ARBA" id="ARBA00023002"/>
    </source>
</evidence>
<evidence type="ECO:0000256" key="4">
    <source>
        <dbReference type="ARBA" id="ARBA00022832"/>
    </source>
</evidence>
<dbReference type="CDD" id="cd05372">
    <property type="entry name" value="ENR_SDR"/>
    <property type="match status" value="1"/>
</dbReference>
<evidence type="ECO:0000313" key="13">
    <source>
        <dbReference type="Proteomes" id="UP000236655"/>
    </source>
</evidence>
<protein>
    <recommendedName>
        <fullName evidence="8">Enoyl-[acyl-carrier-protein] reductase [NADH]</fullName>
        <ecNumber evidence="8">1.3.1.9</ecNumber>
    </recommendedName>
</protein>
<comment type="similarity">
    <text evidence="2 8">Belongs to the short-chain dehydrogenases/reductases (SDR) family. FabI subfamily.</text>
</comment>
<keyword evidence="4" id="KW-0276">Fatty acid metabolism</keyword>
<dbReference type="UniPathway" id="UPA00094"/>
<feature type="binding site" evidence="11">
    <location>
        <position position="14"/>
    </location>
    <ligand>
        <name>NAD(+)</name>
        <dbReference type="ChEBI" id="CHEBI:57540"/>
    </ligand>
</feature>
<comment type="pathway">
    <text evidence="1">Lipid metabolism; fatty acid biosynthesis.</text>
</comment>
<evidence type="ECO:0000256" key="8">
    <source>
        <dbReference type="PIRNR" id="PIRNR000094"/>
    </source>
</evidence>
<dbReference type="PANTHER" id="PTHR43159:SF2">
    <property type="entry name" value="ENOYL-[ACYL-CARRIER-PROTEIN] REDUCTASE [NADH], CHLOROPLASTIC"/>
    <property type="match status" value="1"/>
</dbReference>
<dbReference type="KEGG" id="nba:CUN60_04740"/>
<feature type="active site" description="Proton acceptor" evidence="9">
    <location>
        <position position="146"/>
    </location>
</feature>
<dbReference type="GO" id="GO:0006633">
    <property type="term" value="P:fatty acid biosynthetic process"/>
    <property type="evidence" value="ECO:0007669"/>
    <property type="project" value="UniProtKB-UniPathway"/>
</dbReference>
<evidence type="ECO:0000256" key="2">
    <source>
        <dbReference type="ARBA" id="ARBA00009233"/>
    </source>
</evidence>
<feature type="binding site" evidence="11">
    <location>
        <position position="93"/>
    </location>
    <ligand>
        <name>NAD(+)</name>
        <dbReference type="ChEBI" id="CHEBI:57540"/>
    </ligand>
</feature>
<keyword evidence="6" id="KW-0443">Lipid metabolism</keyword>
<dbReference type="GO" id="GO:0004318">
    <property type="term" value="F:enoyl-[acyl-carrier-protein] reductase (NADH) activity"/>
    <property type="evidence" value="ECO:0007669"/>
    <property type="project" value="UniProtKB-EC"/>
</dbReference>
<dbReference type="Gene3D" id="3.40.50.720">
    <property type="entry name" value="NAD(P)-binding Rossmann-like Domain"/>
    <property type="match status" value="1"/>
</dbReference>
<dbReference type="NCBIfam" id="NF005717">
    <property type="entry name" value="PRK07533.1"/>
    <property type="match status" value="1"/>
</dbReference>
<gene>
    <name evidence="12" type="ORF">CUN60_04740</name>
</gene>
<keyword evidence="13" id="KW-1185">Reference proteome</keyword>